<organism evidence="1 2">
    <name type="scientific">Kalanchoe fedtschenkoi</name>
    <name type="common">Lavender scallops</name>
    <name type="synonym">South American air plant</name>
    <dbReference type="NCBI Taxonomy" id="63787"/>
    <lineage>
        <taxon>Eukaryota</taxon>
        <taxon>Viridiplantae</taxon>
        <taxon>Streptophyta</taxon>
        <taxon>Embryophyta</taxon>
        <taxon>Tracheophyta</taxon>
        <taxon>Spermatophyta</taxon>
        <taxon>Magnoliopsida</taxon>
        <taxon>eudicotyledons</taxon>
        <taxon>Gunneridae</taxon>
        <taxon>Pentapetalae</taxon>
        <taxon>Saxifragales</taxon>
        <taxon>Crassulaceae</taxon>
        <taxon>Kalanchoe</taxon>
    </lineage>
</organism>
<accession>A0A7N0UEG1</accession>
<evidence type="ECO:0000313" key="2">
    <source>
        <dbReference type="Proteomes" id="UP000594263"/>
    </source>
</evidence>
<name>A0A7N0UEG1_KALFE</name>
<reference evidence="1" key="1">
    <citation type="submission" date="2021-01" db="UniProtKB">
        <authorList>
            <consortium name="EnsemblPlants"/>
        </authorList>
    </citation>
    <scope>IDENTIFICATION</scope>
</reference>
<evidence type="ECO:0000313" key="1">
    <source>
        <dbReference type="EnsemblPlants" id="Kaladp0064s0035.1.v1.1"/>
    </source>
</evidence>
<sequence length="102" mass="11373">MRAAMNCPSPTLPFPVPSTAVPNTNRSRFGDSQFLSSTIRDSPLPLFHLHLHLHLSPNRYAESEIGALIDTLVGALIDPLEQLNWLKRQAVLQRDFAAWAVN</sequence>
<dbReference type="Proteomes" id="UP000594263">
    <property type="component" value="Unplaced"/>
</dbReference>
<dbReference type="EnsemblPlants" id="Kaladp0064s0035.1.v1.1">
    <property type="protein sequence ID" value="Kaladp0064s0035.1.v1.1"/>
    <property type="gene ID" value="Kaladp0064s0035.v1.1"/>
</dbReference>
<dbReference type="Gramene" id="Kaladp0064s0035.1.v1.1">
    <property type="protein sequence ID" value="Kaladp0064s0035.1.v1.1"/>
    <property type="gene ID" value="Kaladp0064s0035.v1.1"/>
</dbReference>
<protein>
    <submittedName>
        <fullName evidence="1">Uncharacterized protein</fullName>
    </submittedName>
</protein>
<proteinExistence type="predicted"/>
<dbReference type="AlphaFoldDB" id="A0A7N0UEG1"/>
<keyword evidence="2" id="KW-1185">Reference proteome</keyword>